<evidence type="ECO:0000313" key="1">
    <source>
        <dbReference type="EMBL" id="SFP59134.1"/>
    </source>
</evidence>
<proteinExistence type="predicted"/>
<gene>
    <name evidence="1" type="ORF">SAMN04487928_10476</name>
</gene>
<evidence type="ECO:0000313" key="2">
    <source>
        <dbReference type="Proteomes" id="UP000182624"/>
    </source>
</evidence>
<dbReference type="RefSeq" id="WP_278308492.1">
    <property type="nucleotide sequence ID" value="NZ_FOXO01000004.1"/>
</dbReference>
<dbReference type="EMBL" id="FOXO01000004">
    <property type="protein sequence ID" value="SFP59134.1"/>
    <property type="molecule type" value="Genomic_DNA"/>
</dbReference>
<sequence length="40" mass="4360">MKNNIKKEWTLMAVLLVISSLFGLAGFLVGRSAYGKSCGR</sequence>
<dbReference type="Proteomes" id="UP000182624">
    <property type="component" value="Unassembled WGS sequence"/>
</dbReference>
<protein>
    <submittedName>
        <fullName evidence="1">Uncharacterized protein</fullName>
    </submittedName>
</protein>
<accession>A0A1I5RKN2</accession>
<organism evidence="1 2">
    <name type="scientific">Butyrivibrio proteoclasticus</name>
    <dbReference type="NCBI Taxonomy" id="43305"/>
    <lineage>
        <taxon>Bacteria</taxon>
        <taxon>Bacillati</taxon>
        <taxon>Bacillota</taxon>
        <taxon>Clostridia</taxon>
        <taxon>Lachnospirales</taxon>
        <taxon>Lachnospiraceae</taxon>
        <taxon>Butyrivibrio</taxon>
    </lineage>
</organism>
<name>A0A1I5RKN2_9FIRM</name>
<dbReference type="AlphaFoldDB" id="A0A1I5RKN2"/>
<reference evidence="2" key="1">
    <citation type="submission" date="2016-10" db="EMBL/GenBank/DDBJ databases">
        <authorList>
            <person name="Varghese N."/>
            <person name="Submissions S."/>
        </authorList>
    </citation>
    <scope>NUCLEOTIDE SEQUENCE [LARGE SCALE GENOMIC DNA]</scope>
    <source>
        <strain evidence="2">P18</strain>
    </source>
</reference>
<keyword evidence="2" id="KW-1185">Reference proteome</keyword>